<sequence>MADIVISIVAKVGELLVVPIGKHICYPFKYKSNKEELKKQVKKLRNEREMLQHSVDEATRQGDEIEKIVEEWMINVDEFTKGVVKPVIDDEEKAKKLCSIGFCSNLITRYSLSKKAVKMAKDGANLLGEGKFEKVSYRPALQKSTSIYIRSFEDFDSRKEVLNNLMEALTSTDVNLIGVLRNGRCG</sequence>
<dbReference type="AlphaFoldDB" id="A0A5C7IV99"/>
<keyword evidence="4" id="KW-1185">Reference proteome</keyword>
<evidence type="ECO:0000313" key="3">
    <source>
        <dbReference type="EMBL" id="TXG73201.1"/>
    </source>
</evidence>
<name>A0A5C7IV99_9ROSI</name>
<dbReference type="PANTHER" id="PTHR33463">
    <property type="entry name" value="NB-ARC DOMAIN-CONTAINING PROTEIN-RELATED"/>
    <property type="match status" value="1"/>
</dbReference>
<proteinExistence type="predicted"/>
<dbReference type="Proteomes" id="UP000323000">
    <property type="component" value="Chromosome 1"/>
</dbReference>
<dbReference type="OrthoDB" id="1937110at2759"/>
<accession>A0A5C7IV99</accession>
<evidence type="ECO:0000313" key="4">
    <source>
        <dbReference type="Proteomes" id="UP000323000"/>
    </source>
</evidence>
<evidence type="ECO:0000256" key="1">
    <source>
        <dbReference type="ARBA" id="ARBA00022821"/>
    </source>
</evidence>
<organism evidence="3 4">
    <name type="scientific">Acer yangbiense</name>
    <dbReference type="NCBI Taxonomy" id="1000413"/>
    <lineage>
        <taxon>Eukaryota</taxon>
        <taxon>Viridiplantae</taxon>
        <taxon>Streptophyta</taxon>
        <taxon>Embryophyta</taxon>
        <taxon>Tracheophyta</taxon>
        <taxon>Spermatophyta</taxon>
        <taxon>Magnoliopsida</taxon>
        <taxon>eudicotyledons</taxon>
        <taxon>Gunneridae</taxon>
        <taxon>Pentapetalae</taxon>
        <taxon>rosids</taxon>
        <taxon>malvids</taxon>
        <taxon>Sapindales</taxon>
        <taxon>Sapindaceae</taxon>
        <taxon>Hippocastanoideae</taxon>
        <taxon>Acereae</taxon>
        <taxon>Acer</taxon>
    </lineage>
</organism>
<keyword evidence="1" id="KW-0611">Plant defense</keyword>
<comment type="caution">
    <text evidence="3">The sequence shown here is derived from an EMBL/GenBank/DDBJ whole genome shotgun (WGS) entry which is preliminary data.</text>
</comment>
<keyword evidence="2" id="KW-0175">Coiled coil</keyword>
<dbReference type="InterPro" id="IPR050905">
    <property type="entry name" value="Plant_NBS-LRR"/>
</dbReference>
<protein>
    <submittedName>
        <fullName evidence="3">Uncharacterized protein</fullName>
    </submittedName>
</protein>
<gene>
    <name evidence="3" type="ORF">EZV62_001780</name>
</gene>
<evidence type="ECO:0000256" key="2">
    <source>
        <dbReference type="SAM" id="Coils"/>
    </source>
</evidence>
<feature type="coiled-coil region" evidence="2">
    <location>
        <begin position="34"/>
        <end position="61"/>
    </location>
</feature>
<dbReference type="EMBL" id="VAHF01000001">
    <property type="protein sequence ID" value="TXG73201.1"/>
    <property type="molecule type" value="Genomic_DNA"/>
</dbReference>
<dbReference type="PANTHER" id="PTHR33463:SF203">
    <property type="entry name" value="AAA+ ATPASE DOMAIN-CONTAINING PROTEIN"/>
    <property type="match status" value="1"/>
</dbReference>
<reference evidence="4" key="1">
    <citation type="journal article" date="2019" name="Gigascience">
        <title>De novo genome assembly of the endangered Acer yangbiense, a plant species with extremely small populations endemic to Yunnan Province, China.</title>
        <authorList>
            <person name="Yang J."/>
            <person name="Wariss H.M."/>
            <person name="Tao L."/>
            <person name="Zhang R."/>
            <person name="Yun Q."/>
            <person name="Hollingsworth P."/>
            <person name="Dao Z."/>
            <person name="Luo G."/>
            <person name="Guo H."/>
            <person name="Ma Y."/>
            <person name="Sun W."/>
        </authorList>
    </citation>
    <scope>NUCLEOTIDE SEQUENCE [LARGE SCALE GENOMIC DNA]</scope>
    <source>
        <strain evidence="4">cv. Malutang</strain>
    </source>
</reference>